<reference evidence="1 2" key="1">
    <citation type="journal article" date="2024" name="Microbiol. Resour. Announc.">
        <title>Genome annotations for the ascomycete fungi Trichoderma harzianum, Trichoderma aggressivum, and Purpureocillium lilacinum.</title>
        <authorList>
            <person name="Beijen E.P.W."/>
            <person name="Ohm R.A."/>
        </authorList>
    </citation>
    <scope>NUCLEOTIDE SEQUENCE [LARGE SCALE GENOMIC DNA]</scope>
    <source>
        <strain evidence="1 2">CBS 150709</strain>
    </source>
</reference>
<organism evidence="1 2">
    <name type="scientific">Purpureocillium lilacinum</name>
    <name type="common">Paecilomyces lilacinus</name>
    <dbReference type="NCBI Taxonomy" id="33203"/>
    <lineage>
        <taxon>Eukaryota</taxon>
        <taxon>Fungi</taxon>
        <taxon>Dikarya</taxon>
        <taxon>Ascomycota</taxon>
        <taxon>Pezizomycotina</taxon>
        <taxon>Sordariomycetes</taxon>
        <taxon>Hypocreomycetidae</taxon>
        <taxon>Hypocreales</taxon>
        <taxon>Ophiocordycipitaceae</taxon>
        <taxon>Purpureocillium</taxon>
    </lineage>
</organism>
<sequence>MLIKCDESGKAFPLRPQLAAGLEGLGRVKGAATSNGQTSRNLIYSRVGPPKTGQQRAPVSHASVQRANNGPVILHFRHVKRFTQSRPGISRNSLKAAVVLHSPPIAEAQPPSNARHGCPAVARINRLTAHWGYSTETCRVKTDTLDQSAKPARIRSVLRERPRKAATQRLFLMPPPSIRQYRHSDTSVPFSPTLGALDLAETPLKVAAAPYSGLHSLKCRPTLSNAQFGCWLSLTSGARKALSAPEQPEMAAML</sequence>
<name>A0ABR0BF48_PURLI</name>
<dbReference type="Proteomes" id="UP001287286">
    <property type="component" value="Unassembled WGS sequence"/>
</dbReference>
<protein>
    <submittedName>
        <fullName evidence="1">Uncharacterized protein</fullName>
    </submittedName>
</protein>
<evidence type="ECO:0000313" key="2">
    <source>
        <dbReference type="Proteomes" id="UP001287286"/>
    </source>
</evidence>
<accession>A0ABR0BF48</accession>
<proteinExistence type="predicted"/>
<keyword evidence="2" id="KW-1185">Reference proteome</keyword>
<evidence type="ECO:0000313" key="1">
    <source>
        <dbReference type="EMBL" id="KAK4073267.1"/>
    </source>
</evidence>
<dbReference type="EMBL" id="JAWRVI010000168">
    <property type="protein sequence ID" value="KAK4073267.1"/>
    <property type="molecule type" value="Genomic_DNA"/>
</dbReference>
<gene>
    <name evidence="1" type="ORF">Purlil1_13122</name>
</gene>
<comment type="caution">
    <text evidence="1">The sequence shown here is derived from an EMBL/GenBank/DDBJ whole genome shotgun (WGS) entry which is preliminary data.</text>
</comment>